<evidence type="ECO:0000256" key="6">
    <source>
        <dbReference type="PROSITE-ProRule" id="PRU00076"/>
    </source>
</evidence>
<dbReference type="PROSITE" id="PS00022">
    <property type="entry name" value="EGF_1"/>
    <property type="match status" value="1"/>
</dbReference>
<dbReference type="InterPro" id="IPR002909">
    <property type="entry name" value="IPT_dom"/>
</dbReference>
<evidence type="ECO:0000313" key="9">
    <source>
        <dbReference type="EMBL" id="CAJ0570064.1"/>
    </source>
</evidence>
<evidence type="ECO:0000256" key="1">
    <source>
        <dbReference type="ARBA" id="ARBA00004316"/>
    </source>
</evidence>
<keyword evidence="2 6" id="KW-0245">EGF-like domain</keyword>
<dbReference type="SUPFAM" id="SSF51126">
    <property type="entry name" value="Pectin lyase-like"/>
    <property type="match status" value="2"/>
</dbReference>
<feature type="disulfide bond" evidence="6">
    <location>
        <begin position="663"/>
        <end position="672"/>
    </location>
</feature>
<dbReference type="InterPro" id="IPR051216">
    <property type="entry name" value="Teneurin"/>
</dbReference>
<dbReference type="InterPro" id="IPR006626">
    <property type="entry name" value="PbH1"/>
</dbReference>
<keyword evidence="10" id="KW-1185">Reference proteome</keyword>
<feature type="disulfide bond" evidence="6">
    <location>
        <begin position="645"/>
        <end position="655"/>
    </location>
</feature>
<feature type="domain" description="EGF-like" evidence="8">
    <location>
        <begin position="641"/>
        <end position="673"/>
    </location>
</feature>
<organism evidence="9 10">
    <name type="scientific">Mesorhabditis spiculigera</name>
    <dbReference type="NCBI Taxonomy" id="96644"/>
    <lineage>
        <taxon>Eukaryota</taxon>
        <taxon>Metazoa</taxon>
        <taxon>Ecdysozoa</taxon>
        <taxon>Nematoda</taxon>
        <taxon>Chromadorea</taxon>
        <taxon>Rhabditida</taxon>
        <taxon>Rhabditina</taxon>
        <taxon>Rhabditomorpha</taxon>
        <taxon>Rhabditoidea</taxon>
        <taxon>Rhabditidae</taxon>
        <taxon>Mesorhabditinae</taxon>
        <taxon>Mesorhabditis</taxon>
    </lineage>
</organism>
<feature type="non-terminal residue" evidence="9">
    <location>
        <position position="1"/>
    </location>
</feature>
<evidence type="ECO:0000259" key="8">
    <source>
        <dbReference type="PROSITE" id="PS50026"/>
    </source>
</evidence>
<protein>
    <recommendedName>
        <fullName evidence="8">EGF-like domain-containing protein</fullName>
    </recommendedName>
</protein>
<accession>A0AA36CKK1</accession>
<dbReference type="Gene3D" id="2.10.25.10">
    <property type="entry name" value="Laminin"/>
    <property type="match status" value="1"/>
</dbReference>
<gene>
    <name evidence="9" type="ORF">MSPICULIGERA_LOCUS8517</name>
</gene>
<keyword evidence="3" id="KW-0677">Repeat</keyword>
<dbReference type="Gene3D" id="2.160.20.10">
    <property type="entry name" value="Single-stranded right-handed beta-helix, Pectin lyase-like"/>
    <property type="match status" value="1"/>
</dbReference>
<sequence length="2187" mass="236859">MTPILLDACLAASNRLHGIYVERVSSIDSAQAEFNLLGVNITNHATHPAIRLDACENAEIYLNSCHIYDNHDGVLVIDGPSDTCEIKLYRGNFTRNRGPALHLETLTHGTVHLEQNTFASNHMNARADREALVNVNAGPGPAPPSTIISGNNFFANLAFNVIYADVVAANISHNYFNNQRSNCEVTSGPSRKPSLDDIRLNHWALGSEKEILLRICAISADANSAALYLPFANYTGGLLIQDNQPIPPFTHLYNTIPNNGRAYVVAENMTIPEDKVVIIEPGVQIRFLKDAKLIVLGKLYANGSASTPIKLGGSQEGAQWPGIELTPNSTAILSGVQVQDAIDGIVVDTPNILFENLKITNPTDAGIVLTKNSEPVVDLGGTTVTGAQTIGLYVEERGNGVKISNLKIEQSDGIGVNFEKPIGNVTLENVTCGAVPSNLRIIGANFVENTAQPLKLDLGECAGAQLLANSVERNSAGPDDALLKIGISPKIDDNPISKVAIFANKFNGNTASRSTLELSNGSGKRFNGTLYGNTFTGNANNEAVLEVDSNSYRIYGNEFRDPQTPFEVLFTGAGQLHLGDNVWGTQAIEAIKQKISCSEERRVCDGNDCSLELCSTRNCEHGFCEAGICKCEPGWTGKHCSLGQCANECSYSGICVGPAQCKCFADYAGAECEKCATKECVGCEPECKHGVCDAESSTCRCTNGWTGAACDVCPTNSCPTDSSISYILPQKADVGQGNGIVSVYGQDLPSDATYRCLYGTSTAPGKYINSHLVRCSLPEDMPPGRHVFSLQPTGSLQNIGGHGAVHFTFTEKAPDSCKGAALGPLCVCELDQTGPFCSTVELLAPVDRTFIKNQRANEAVEGEPYVVHLPVVPNSVVKLSSTAPGLRYDAGQNTVEWDRPLGSSEAYQVKLDVLTPAKSEAIEWEIGVAPSYQATVEGTEIVGNTQKRRIYGRIDKPLANRPVAIRIRRQDADLGVEEYTVMTDESGRFSFEYTPQYGGVYAVTAHHPGVKVDDSSNGVELSWANPSVKVTYHDRPTIEELKQGLEFEVQNTGDGVLSGWQIPPSIGPREAARIIVKFDIDDGFSGPITLILVADGGFSYVIRLAVTTKKAKGILTAIPESLVVPLVYNALPTIQVRLDTSGTTFYSPIELGYDTRPSPFYLIGSDPPLNDYAEYSNSVSGLTLTLGASPSGNKQNGTIRIVYRTDTILRIPYTFSRRETELFNLAICLKDENFLNTVSAAANAQIDLVNSLSKAVMNPRGAVVNGPPQIFTLYPGYYQLTIYSDSHEKYEEPILRSPLPQLLFDPSVIQIGTSELELYADGPASKDTFVILHAFEDDNIKLEPPKSALVMGGSTRAELAVNRAGRLFSNSAKCEAILLQIPYRVARNGSREIGLEAQLILAKTEKPKLLCDANFDRTTVASKTIVQCNCAAAVRRECREKYESPVACGQGWAKVADDTTSLENLAMILHLVAECQQVQVYFEDLLTSVSEQNDPSSDAIDAQAISYAAHFMQFLQNLESIIPFDQLRAISAQEWNKFFKAISDSSAGGPAIWKTEKLELGQKGSAVENLAATWNNSVTEWTAGKILPFEALPNPTVTYDQVHEVVSSADKLKALSRQAGAPNPFALLHAYFGKLAMGTEKSNDACAEAFVLVEPDTVVENGMVTLRVQFRNLRRTSLTGVNLKIEWIRADAYTPEVKFATGIFSYTGIFALDGTQSLPAGTSFRATAKYTTAPVLPLKRDVFYQPIVVISFENEGTRTIQKLETPDLKITPKPNLQVYYLLKSNGDDSKLFNITAIFANKGYVPLDNVKVINTALEILGPNLGPVGYRIEGLAVDGRQRNGALSYELGTIRPGATKTAAYQISALDVGKLSSIRAQVLAGGKLLPLDDNKAFTVKQLLNKGLLISPLDTPQPEFFFDTATAAVTNLIHLQNIKTTSTDSTADGRPYKHILAVFSNPESTAFSGSLLGKVQLPAMPSTFRLIRLTEVDAKLSTTQRNLNGARWTEAEGNSLNFIDKEATLPLPLNTISYEAIFGDPAQFDEPVFEKGSYRIQLLPESWPTPGSKVGSVAAYTPDGSPLEYALYSRTGDVTYAIDSQTGEIYAERLPPENQDRCLIVEAKTKNGKIERVPLTINTGGAQKGCVAIDTSELKPLLHSENENPGAPTESPWKTTGTWTTVTTSKRTLTTY</sequence>
<comment type="subcellular location">
    <subcellularLocation>
        <location evidence="1">Cell projection</location>
    </subcellularLocation>
</comment>
<reference evidence="9" key="1">
    <citation type="submission" date="2023-06" db="EMBL/GenBank/DDBJ databases">
        <authorList>
            <person name="Delattre M."/>
        </authorList>
    </citation>
    <scope>NUCLEOTIDE SEQUENCE</scope>
    <source>
        <strain evidence="9">AF72</strain>
    </source>
</reference>
<dbReference type="CDD" id="cd11304">
    <property type="entry name" value="Cadherin_repeat"/>
    <property type="match status" value="1"/>
</dbReference>
<evidence type="ECO:0000256" key="2">
    <source>
        <dbReference type="ARBA" id="ARBA00022536"/>
    </source>
</evidence>
<comment type="caution">
    <text evidence="9">The sequence shown here is derived from an EMBL/GenBank/DDBJ whole genome shotgun (WGS) entry which is preliminary data.</text>
</comment>
<dbReference type="GO" id="GO:0042995">
    <property type="term" value="C:cell projection"/>
    <property type="evidence" value="ECO:0007669"/>
    <property type="project" value="UniProtKB-SubCell"/>
</dbReference>
<dbReference type="InterPro" id="IPR012334">
    <property type="entry name" value="Pectin_lyas_fold"/>
</dbReference>
<keyword evidence="5" id="KW-0966">Cell projection</keyword>
<dbReference type="InterPro" id="IPR011050">
    <property type="entry name" value="Pectin_lyase_fold/virulence"/>
</dbReference>
<comment type="caution">
    <text evidence="6">Lacks conserved residue(s) required for the propagation of feature annotation.</text>
</comment>
<dbReference type="PANTHER" id="PTHR11219:SF70">
    <property type="entry name" value="EGF-LIKE DOMAIN-CONTAINING PROTEIN"/>
    <property type="match status" value="1"/>
</dbReference>
<evidence type="ECO:0000256" key="3">
    <source>
        <dbReference type="ARBA" id="ARBA00022737"/>
    </source>
</evidence>
<dbReference type="EMBL" id="CATQJA010002231">
    <property type="protein sequence ID" value="CAJ0570064.1"/>
    <property type="molecule type" value="Genomic_DNA"/>
</dbReference>
<dbReference type="Pfam" id="PF01833">
    <property type="entry name" value="TIG"/>
    <property type="match status" value="1"/>
</dbReference>
<dbReference type="SMART" id="SM00181">
    <property type="entry name" value="EGF"/>
    <property type="match status" value="3"/>
</dbReference>
<dbReference type="PANTHER" id="PTHR11219">
    <property type="entry name" value="TENEURIN AND N-ACETYLGLUCOSAMINE-1-PHOSPHODIESTER ALPHA-N-ACETYLGLUCOSAMINIDASE"/>
    <property type="match status" value="1"/>
</dbReference>
<dbReference type="Gene3D" id="2.60.40.10">
    <property type="entry name" value="Immunoglobulins"/>
    <property type="match status" value="1"/>
</dbReference>
<evidence type="ECO:0000256" key="5">
    <source>
        <dbReference type="ARBA" id="ARBA00023273"/>
    </source>
</evidence>
<evidence type="ECO:0000313" key="10">
    <source>
        <dbReference type="Proteomes" id="UP001177023"/>
    </source>
</evidence>
<feature type="region of interest" description="Disordered" evidence="7">
    <location>
        <begin position="2153"/>
        <end position="2174"/>
    </location>
</feature>
<name>A0AA36CKK1_9BILA</name>
<dbReference type="InterPro" id="IPR000742">
    <property type="entry name" value="EGF"/>
</dbReference>
<proteinExistence type="predicted"/>
<dbReference type="PROSITE" id="PS50026">
    <property type="entry name" value="EGF_3"/>
    <property type="match status" value="1"/>
</dbReference>
<dbReference type="InterPro" id="IPR013783">
    <property type="entry name" value="Ig-like_fold"/>
</dbReference>
<dbReference type="Proteomes" id="UP001177023">
    <property type="component" value="Unassembled WGS sequence"/>
</dbReference>
<evidence type="ECO:0000256" key="4">
    <source>
        <dbReference type="ARBA" id="ARBA00023157"/>
    </source>
</evidence>
<keyword evidence="4 6" id="KW-1015">Disulfide bond</keyword>
<evidence type="ECO:0000256" key="7">
    <source>
        <dbReference type="SAM" id="MobiDB-lite"/>
    </source>
</evidence>
<dbReference type="SMART" id="SM00710">
    <property type="entry name" value="PbH1"/>
    <property type="match status" value="6"/>
</dbReference>
<dbReference type="GO" id="GO:0008045">
    <property type="term" value="P:motor neuron axon guidance"/>
    <property type="evidence" value="ECO:0007669"/>
    <property type="project" value="TreeGrafter"/>
</dbReference>